<protein>
    <recommendedName>
        <fullName evidence="2">Nitrate/nitrite sensing protein domain-containing protein</fullName>
    </recommendedName>
</protein>
<feature type="transmembrane region" description="Helical" evidence="1">
    <location>
        <begin position="12"/>
        <end position="29"/>
    </location>
</feature>
<keyword evidence="1" id="KW-0812">Transmembrane</keyword>
<evidence type="ECO:0000259" key="2">
    <source>
        <dbReference type="Pfam" id="PF08376"/>
    </source>
</evidence>
<dbReference type="EMBL" id="BMIJ01000002">
    <property type="protein sequence ID" value="GGB85031.1"/>
    <property type="molecule type" value="Genomic_DNA"/>
</dbReference>
<keyword evidence="1" id="KW-0472">Membrane</keyword>
<keyword evidence="1" id="KW-1133">Transmembrane helix</keyword>
<dbReference type="Proteomes" id="UP000629025">
    <property type="component" value="Unassembled WGS sequence"/>
</dbReference>
<dbReference type="RefSeq" id="WP_188745886.1">
    <property type="nucleotide sequence ID" value="NZ_BMIJ01000002.1"/>
</dbReference>
<dbReference type="Pfam" id="PF08376">
    <property type="entry name" value="NIT"/>
    <property type="match status" value="1"/>
</dbReference>
<reference evidence="4" key="1">
    <citation type="journal article" date="2019" name="Int. J. Syst. Evol. Microbiol.">
        <title>The Global Catalogue of Microorganisms (GCM) 10K type strain sequencing project: providing services to taxonomists for standard genome sequencing and annotation.</title>
        <authorList>
            <consortium name="The Broad Institute Genomics Platform"/>
            <consortium name="The Broad Institute Genome Sequencing Center for Infectious Disease"/>
            <person name="Wu L."/>
            <person name="Ma J."/>
        </authorList>
    </citation>
    <scope>NUCLEOTIDE SEQUENCE [LARGE SCALE GENOMIC DNA]</scope>
    <source>
        <strain evidence="4">CGMCC 1.15341</strain>
    </source>
</reference>
<evidence type="ECO:0000313" key="3">
    <source>
        <dbReference type="EMBL" id="GGB85031.1"/>
    </source>
</evidence>
<accession>A0ABQ1K6K2</accession>
<organism evidence="3 4">
    <name type="scientific">Marinobacterium zhoushanense</name>
    <dbReference type="NCBI Taxonomy" id="1679163"/>
    <lineage>
        <taxon>Bacteria</taxon>
        <taxon>Pseudomonadati</taxon>
        <taxon>Pseudomonadota</taxon>
        <taxon>Gammaproteobacteria</taxon>
        <taxon>Oceanospirillales</taxon>
        <taxon>Oceanospirillaceae</taxon>
        <taxon>Marinobacterium</taxon>
    </lineage>
</organism>
<evidence type="ECO:0000256" key="1">
    <source>
        <dbReference type="SAM" id="Phobius"/>
    </source>
</evidence>
<name>A0ABQ1K6K2_9GAMM</name>
<dbReference type="InterPro" id="IPR013587">
    <property type="entry name" value="Nitrate/nitrite_sensing"/>
</dbReference>
<gene>
    <name evidence="3" type="ORF">GCM10011352_08560</name>
</gene>
<comment type="caution">
    <text evidence="3">The sequence shown here is derived from an EMBL/GenBank/DDBJ whole genome shotgun (WGS) entry which is preliminary data.</text>
</comment>
<keyword evidence="4" id="KW-1185">Reference proteome</keyword>
<proteinExistence type="predicted"/>
<sequence length="285" mass="32170">MTALLNLPLGEITALALATGVIALFYALYRSMKRVKQQRISDNLDQLKLLRLLLADLQRHRGLSTGLLSGDQSLRADVASVRARVDQSIAQVQSLRTNYPQEWKNLVTQWNALRNETGRDSESNMLDHHRLIRDTIFLIEDISAEVDLADGRQELGYLICIWHEVVQTTEWSGQARALGTGIAAAQKSSAAQRVRLRFLHQKIEQLSKTAFTTLQQSFSSRERVAQCQTAVEGFLHCINRELLSNDKPKIEAKHYFDQATNAINELLALVDTALSDLQQVHQKSR</sequence>
<feature type="domain" description="Nitrate/nitrite sensing protein" evidence="2">
    <location>
        <begin position="53"/>
        <end position="278"/>
    </location>
</feature>
<evidence type="ECO:0000313" key="4">
    <source>
        <dbReference type="Proteomes" id="UP000629025"/>
    </source>
</evidence>